<comment type="caution">
    <text evidence="1">The sequence shown here is derived from an EMBL/GenBank/DDBJ whole genome shotgun (WGS) entry which is preliminary data.</text>
</comment>
<organism evidence="1 2">
    <name type="scientific">Paenibacillus wynnii</name>
    <dbReference type="NCBI Taxonomy" id="268407"/>
    <lineage>
        <taxon>Bacteria</taxon>
        <taxon>Bacillati</taxon>
        <taxon>Bacillota</taxon>
        <taxon>Bacilli</taxon>
        <taxon>Bacillales</taxon>
        <taxon>Paenibacillaceae</taxon>
        <taxon>Paenibacillus</taxon>
    </lineage>
</organism>
<dbReference type="RefSeq" id="WP_036651069.1">
    <property type="nucleotide sequence ID" value="NZ_JQCR01000002.1"/>
</dbReference>
<gene>
    <name evidence="1" type="ORF">PWYN_10640</name>
</gene>
<dbReference type="InterPro" id="IPR036736">
    <property type="entry name" value="ACP-like_sf"/>
</dbReference>
<keyword evidence="2" id="KW-1185">Reference proteome</keyword>
<name>A0A098MB24_9BACL</name>
<proteinExistence type="predicted"/>
<dbReference type="Gene3D" id="1.10.1200.10">
    <property type="entry name" value="ACP-like"/>
    <property type="match status" value="1"/>
</dbReference>
<evidence type="ECO:0000313" key="2">
    <source>
        <dbReference type="Proteomes" id="UP000029734"/>
    </source>
</evidence>
<dbReference type="STRING" id="268407.PWYN_10640"/>
<protein>
    <recommendedName>
        <fullName evidence="3">Carrier domain-containing protein</fullName>
    </recommendedName>
</protein>
<sequence>MNEMKTRIEKVVLNCYKRILQELESDALPCLDAKIGSRGSGLDSLGVVSLIVEIEEELEMNLDSILVSLRQSEKLVDIIPLLEALVEEKSCG</sequence>
<evidence type="ECO:0008006" key="3">
    <source>
        <dbReference type="Google" id="ProtNLM"/>
    </source>
</evidence>
<reference evidence="1 2" key="1">
    <citation type="submission" date="2014-08" db="EMBL/GenBank/DDBJ databases">
        <authorList>
            <person name="den Bakker H.C."/>
        </authorList>
    </citation>
    <scope>NUCLEOTIDE SEQUENCE [LARGE SCALE GENOMIC DNA]</scope>
    <source>
        <strain evidence="1 2">DSM 18334</strain>
    </source>
</reference>
<dbReference type="Proteomes" id="UP000029734">
    <property type="component" value="Unassembled WGS sequence"/>
</dbReference>
<dbReference type="AlphaFoldDB" id="A0A098MB24"/>
<dbReference type="SUPFAM" id="SSF47336">
    <property type="entry name" value="ACP-like"/>
    <property type="match status" value="1"/>
</dbReference>
<reference evidence="1 2" key="2">
    <citation type="submission" date="2014-10" db="EMBL/GenBank/DDBJ databases">
        <title>Comparative genomics of the Paenibacillus odorifer group.</title>
        <authorList>
            <person name="Tsai Y.-C."/>
            <person name="Martin N."/>
            <person name="Korlach J."/>
            <person name="Wiedmann M."/>
        </authorList>
    </citation>
    <scope>NUCLEOTIDE SEQUENCE [LARGE SCALE GENOMIC DNA]</scope>
    <source>
        <strain evidence="1 2">DSM 18334</strain>
    </source>
</reference>
<evidence type="ECO:0000313" key="1">
    <source>
        <dbReference type="EMBL" id="KGE19745.1"/>
    </source>
</evidence>
<dbReference type="EMBL" id="JQCR01000002">
    <property type="protein sequence ID" value="KGE19745.1"/>
    <property type="molecule type" value="Genomic_DNA"/>
</dbReference>
<accession>A0A098MB24</accession>